<evidence type="ECO:0000313" key="2">
    <source>
        <dbReference type="EMBL" id="ONK77023.1"/>
    </source>
</evidence>
<dbReference type="InterPro" id="IPR045882">
    <property type="entry name" value="GPT1/2"/>
</dbReference>
<dbReference type="AlphaFoldDB" id="A0A5P1FH17"/>
<feature type="region of interest" description="Disordered" evidence="1">
    <location>
        <begin position="81"/>
        <end position="145"/>
    </location>
</feature>
<feature type="compositionally biased region" description="Polar residues" evidence="1">
    <location>
        <begin position="81"/>
        <end position="105"/>
    </location>
</feature>
<evidence type="ECO:0000313" key="3">
    <source>
        <dbReference type="Proteomes" id="UP000243459"/>
    </source>
</evidence>
<accession>A0A5P1FH17</accession>
<protein>
    <submittedName>
        <fullName evidence="2">Uncharacterized protein</fullName>
    </submittedName>
</protein>
<keyword evidence="3" id="KW-1185">Reference proteome</keyword>
<organism evidence="2 3">
    <name type="scientific">Asparagus officinalis</name>
    <name type="common">Garden asparagus</name>
    <dbReference type="NCBI Taxonomy" id="4686"/>
    <lineage>
        <taxon>Eukaryota</taxon>
        <taxon>Viridiplantae</taxon>
        <taxon>Streptophyta</taxon>
        <taxon>Embryophyta</taxon>
        <taxon>Tracheophyta</taxon>
        <taxon>Spermatophyta</taxon>
        <taxon>Magnoliopsida</taxon>
        <taxon>Liliopsida</taxon>
        <taxon>Asparagales</taxon>
        <taxon>Asparagaceae</taxon>
        <taxon>Asparagoideae</taxon>
        <taxon>Asparagus</taxon>
    </lineage>
</organism>
<evidence type="ECO:0000256" key="1">
    <source>
        <dbReference type="SAM" id="MobiDB-lite"/>
    </source>
</evidence>
<gene>
    <name evidence="2" type="ORF">A4U43_C02F2310</name>
</gene>
<reference evidence="3" key="1">
    <citation type="journal article" date="2017" name="Nat. Commun.">
        <title>The asparagus genome sheds light on the origin and evolution of a young Y chromosome.</title>
        <authorList>
            <person name="Harkess A."/>
            <person name="Zhou J."/>
            <person name="Xu C."/>
            <person name="Bowers J.E."/>
            <person name="Van der Hulst R."/>
            <person name="Ayyampalayam S."/>
            <person name="Mercati F."/>
            <person name="Riccardi P."/>
            <person name="McKain M.R."/>
            <person name="Kakrana A."/>
            <person name="Tang H."/>
            <person name="Ray J."/>
            <person name="Groenendijk J."/>
            <person name="Arikit S."/>
            <person name="Mathioni S.M."/>
            <person name="Nakano M."/>
            <person name="Shan H."/>
            <person name="Telgmann-Rauber A."/>
            <person name="Kanno A."/>
            <person name="Yue Z."/>
            <person name="Chen H."/>
            <person name="Li W."/>
            <person name="Chen Y."/>
            <person name="Xu X."/>
            <person name="Zhang Y."/>
            <person name="Luo S."/>
            <person name="Chen H."/>
            <person name="Gao J."/>
            <person name="Mao Z."/>
            <person name="Pires J.C."/>
            <person name="Luo M."/>
            <person name="Kudrna D."/>
            <person name="Wing R.A."/>
            <person name="Meyers B.C."/>
            <person name="Yi K."/>
            <person name="Kong H."/>
            <person name="Lavrijsen P."/>
            <person name="Sunseri F."/>
            <person name="Falavigna A."/>
            <person name="Ye Y."/>
            <person name="Leebens-Mack J.H."/>
            <person name="Chen G."/>
        </authorList>
    </citation>
    <scope>NUCLEOTIDE SEQUENCE [LARGE SCALE GENOMIC DNA]</scope>
    <source>
        <strain evidence="3">cv. DH0086</strain>
    </source>
</reference>
<sequence length="700" mass="76649">MTEEREAPMLQSPMTGSLDDEMEEKENLCSVQEDKIGALMQRNRNKKVGGCNLRKSLAWNQAFFTEEGVLDQMELSFLSRSTNKSSDNLASVSEMSPLTEYSKSNIKPPPHGPVTNSKRKDSRPRKLFSSSNEEPEAHGMNASARLSNAKMDLACSSSSSKFSAENHGKILAENYTATSKTITNRSSSSKLHVAVSCAPAKAAPLLPQSQDSGGHPPPTNARPSALRMPSPSLGFFRQEKVSPSYRNQNQGQTQPSECKISSLSKPMNLRPIGYMRPLTTSVGLQNRKGTGAANPNAASVISSSSQACLASSCLKPPVPRDIYLRTETNSEINRGNVVRRTPSSSERSCRQMDSRVQLGSDLLLVDQDINEQSVVSPSQNPDFGRVREIEHGASSPKMSSESFVQSIQQFSKINVPGDNCDDYPPQEDSNSDLSCSKESHLYSELQEHDSKEVQGVFREHILSKMLDDKVVRDRTYSISTEKNLSAGNSNFSCHYPVTFENKQSVGASVFPSDLELLFTARSNLFDASTEADLSIGKESPSAYSSNSFEADIPLSSSSGICSHVAASRWIGLTSEPNSNLLEKHEPVHIEEMEFQDSRPHCDTIKAVSSRKQDLSMCEHTTGTDASRGEVLPNAVPFSDEWVAALEALGEDILEKKTGPVQHSPPDKALPEPSPWSPVKKKAQDIGPYDCTKYSKNLQEI</sequence>
<feature type="region of interest" description="Disordered" evidence="1">
    <location>
        <begin position="1"/>
        <end position="27"/>
    </location>
</feature>
<dbReference type="Gramene" id="ONK77023">
    <property type="protein sequence ID" value="ONK77023"/>
    <property type="gene ID" value="A4U43_C02F2310"/>
</dbReference>
<feature type="region of interest" description="Disordered" evidence="1">
    <location>
        <begin position="654"/>
        <end position="687"/>
    </location>
</feature>
<name>A0A5P1FH17_ASPOF</name>
<feature type="region of interest" description="Disordered" evidence="1">
    <location>
        <begin position="204"/>
        <end position="231"/>
    </location>
</feature>
<dbReference type="EMBL" id="CM007382">
    <property type="protein sequence ID" value="ONK77023.1"/>
    <property type="molecule type" value="Genomic_DNA"/>
</dbReference>
<proteinExistence type="predicted"/>
<dbReference type="PANTHER" id="PTHR33737:SF19">
    <property type="entry name" value="BNAA10G12980D PROTEIN"/>
    <property type="match status" value="1"/>
</dbReference>
<dbReference type="Proteomes" id="UP000243459">
    <property type="component" value="Chromosome 2"/>
</dbReference>
<dbReference type="GO" id="GO:0008017">
    <property type="term" value="F:microtubule binding"/>
    <property type="evidence" value="ECO:0007669"/>
    <property type="project" value="InterPro"/>
</dbReference>
<feature type="region of interest" description="Disordered" evidence="1">
    <location>
        <begin position="414"/>
        <end position="437"/>
    </location>
</feature>
<dbReference type="PANTHER" id="PTHR33737">
    <property type="entry name" value="OS05G0121800 PROTEIN"/>
    <property type="match status" value="1"/>
</dbReference>